<dbReference type="OrthoDB" id="9806229at2"/>
<comment type="caution">
    <text evidence="1">The sequence shown here is derived from an EMBL/GenBank/DDBJ whole genome shotgun (WGS) entry which is preliminary data.</text>
</comment>
<proteinExistence type="predicted"/>
<dbReference type="RefSeq" id="WP_147686316.1">
    <property type="nucleotide sequence ID" value="NZ_VDUX01000004.1"/>
</dbReference>
<dbReference type="Pfam" id="PF01042">
    <property type="entry name" value="Ribonuc_L-PSP"/>
    <property type="match status" value="1"/>
</dbReference>
<sequence>MSSEVERRLDRLGLAVPDVTPPLAAYRPAVGSGRLVWTAGQIPLREGALVAAGKVGLEVDLDTARVCAQQCALNAIAAVRNEVGDLDLVDQIVKVVVFVASAPHFTDQAVVANGASELLQAAFGAGGVHARSAVGVAVLPLDASVEVELVASVARPPRVDQAGGKTG</sequence>
<name>A0A5C8NHV5_9ACTN</name>
<dbReference type="InterPro" id="IPR006175">
    <property type="entry name" value="YjgF/YER057c/UK114"/>
</dbReference>
<dbReference type="EMBL" id="VDUX01000004">
    <property type="protein sequence ID" value="TXL60742.1"/>
    <property type="molecule type" value="Genomic_DNA"/>
</dbReference>
<dbReference type="InterPro" id="IPR035959">
    <property type="entry name" value="RutC-like_sf"/>
</dbReference>
<dbReference type="AlphaFoldDB" id="A0A5C8NHV5"/>
<evidence type="ECO:0000313" key="2">
    <source>
        <dbReference type="Proteomes" id="UP000321571"/>
    </source>
</evidence>
<accession>A0A5C8NHV5</accession>
<dbReference type="Proteomes" id="UP000321571">
    <property type="component" value="Unassembled WGS sequence"/>
</dbReference>
<dbReference type="Gene3D" id="3.30.1330.40">
    <property type="entry name" value="RutC-like"/>
    <property type="match status" value="1"/>
</dbReference>
<evidence type="ECO:0000313" key="1">
    <source>
        <dbReference type="EMBL" id="TXL60742.1"/>
    </source>
</evidence>
<protein>
    <submittedName>
        <fullName evidence="1">RidA family protein</fullName>
    </submittedName>
</protein>
<dbReference type="PANTHER" id="PTHR43760">
    <property type="entry name" value="ENDORIBONUCLEASE-RELATED"/>
    <property type="match status" value="1"/>
</dbReference>
<keyword evidence="2" id="KW-1185">Reference proteome</keyword>
<dbReference type="CDD" id="cd02199">
    <property type="entry name" value="YjgF_YER057c_UK114_like_1"/>
    <property type="match status" value="1"/>
</dbReference>
<gene>
    <name evidence="1" type="ORF">FHP06_09960</name>
</gene>
<reference evidence="1 2" key="1">
    <citation type="submission" date="2019-06" db="EMBL/GenBank/DDBJ databases">
        <title>Aeromicrobium sp. nov., isolated from a maize field.</title>
        <authorList>
            <person name="Lin S.-Y."/>
            <person name="Tsai C.-F."/>
            <person name="Young C.-C."/>
        </authorList>
    </citation>
    <scope>NUCLEOTIDE SEQUENCE [LARGE SCALE GENOMIC DNA]</scope>
    <source>
        <strain evidence="1 2">CC-CFT486</strain>
    </source>
</reference>
<organism evidence="1 2">
    <name type="scientific">Aeromicrobium terrae</name>
    <dbReference type="NCBI Taxonomy" id="2498846"/>
    <lineage>
        <taxon>Bacteria</taxon>
        <taxon>Bacillati</taxon>
        <taxon>Actinomycetota</taxon>
        <taxon>Actinomycetes</taxon>
        <taxon>Propionibacteriales</taxon>
        <taxon>Nocardioidaceae</taxon>
        <taxon>Aeromicrobium</taxon>
    </lineage>
</organism>
<dbReference type="SUPFAM" id="SSF55298">
    <property type="entry name" value="YjgF-like"/>
    <property type="match status" value="1"/>
</dbReference>
<dbReference type="PANTHER" id="PTHR43760:SF1">
    <property type="entry name" value="ENDORIBONUCLEASE L-PSP_CHORISMATE MUTASE-LIKE DOMAIN-CONTAINING PROTEIN"/>
    <property type="match status" value="1"/>
</dbReference>
<dbReference type="InterPro" id="IPR013813">
    <property type="entry name" value="Endoribo_LPSP/chorism_mut-like"/>
</dbReference>